<reference evidence="3" key="1">
    <citation type="submission" date="2022-11" db="EMBL/GenBank/DDBJ databases">
        <authorList>
            <person name="Petersen C."/>
        </authorList>
    </citation>
    <scope>NUCLEOTIDE SEQUENCE</scope>
    <source>
        <strain evidence="3">IBT 29864</strain>
    </source>
</reference>
<dbReference type="OrthoDB" id="442087at2759"/>
<protein>
    <recommendedName>
        <fullName evidence="2">J domain-containing protein</fullName>
    </recommendedName>
</protein>
<comment type="caution">
    <text evidence="3">The sequence shown here is derived from an EMBL/GenBank/DDBJ whole genome shotgun (WGS) entry which is preliminary data.</text>
</comment>
<dbReference type="AlphaFoldDB" id="A0A9W9RTZ8"/>
<dbReference type="SUPFAM" id="SSF46565">
    <property type="entry name" value="Chaperone J-domain"/>
    <property type="match status" value="1"/>
</dbReference>
<accession>A0A9W9RTZ8</accession>
<dbReference type="PROSITE" id="PS50076">
    <property type="entry name" value="DNAJ_2"/>
    <property type="match status" value="1"/>
</dbReference>
<dbReference type="CDD" id="cd14686">
    <property type="entry name" value="bZIP"/>
    <property type="match status" value="1"/>
</dbReference>
<evidence type="ECO:0000313" key="3">
    <source>
        <dbReference type="EMBL" id="KAJ5363808.1"/>
    </source>
</evidence>
<sequence>MVADHYALLGVRRYASIKEINVAWKQFALKYHPDKCNGNDALEEFLKGLEAADTLRDPQRRGDYDKELRAHELHYRTNRAGGYHRSPQTPSAYSSPLNPQSQHSNNPGDWTDPQRSWNRTYNGNGYHGSPPKYSEAQMDMIFDTVKRRERERIAAEREKARQAEAELEKRQFVTEQEMHASETDNCPSDDTWPQKAQIEICEEKKIAQTVLDGGESTGEIIEAAEGRSLGQDTETFPNGNGPAGLDTTASHRSTVFMSATTSFRDGSDLTWLLSTPDSPADWDDSSTDSDGGVLLANFETQNKGEETTYLDCDDLPCTVPDLNPTRPSSSSNPVRTEPSTEGTVHPVENPQPQSSLRPFIPYFKAKLDDPSWRYTHEDMCQELHGLVMDAVCTWMESKHPSHSDGSPQTATDDDFACSHLGSWDKGFGQPECDNCHLWKPLYTLTCQGCGLKRCVRCKFENWENYEVTH</sequence>
<dbReference type="SMART" id="SM00271">
    <property type="entry name" value="DnaJ"/>
    <property type="match status" value="1"/>
</dbReference>
<reference evidence="3" key="2">
    <citation type="journal article" date="2023" name="IMA Fungus">
        <title>Comparative genomic study of the Penicillium genus elucidates a diverse pangenome and 15 lateral gene transfer events.</title>
        <authorList>
            <person name="Petersen C."/>
            <person name="Sorensen T."/>
            <person name="Nielsen M.R."/>
            <person name="Sondergaard T.E."/>
            <person name="Sorensen J.L."/>
            <person name="Fitzpatrick D.A."/>
            <person name="Frisvad J.C."/>
            <person name="Nielsen K.L."/>
        </authorList>
    </citation>
    <scope>NUCLEOTIDE SEQUENCE</scope>
    <source>
        <strain evidence="3">IBT 29864</strain>
    </source>
</reference>
<dbReference type="PANTHER" id="PTHR43096:SF58">
    <property type="entry name" value="CHAPERONE DNAJ-DOMAIN SUPERFAMILY PROTEIN"/>
    <property type="match status" value="1"/>
</dbReference>
<dbReference type="PRINTS" id="PR00625">
    <property type="entry name" value="JDOMAIN"/>
</dbReference>
<dbReference type="Gene3D" id="1.10.287.110">
    <property type="entry name" value="DnaJ domain"/>
    <property type="match status" value="1"/>
</dbReference>
<dbReference type="EMBL" id="JAPZBS010000008">
    <property type="protein sequence ID" value="KAJ5363808.1"/>
    <property type="molecule type" value="Genomic_DNA"/>
</dbReference>
<evidence type="ECO:0000259" key="2">
    <source>
        <dbReference type="PROSITE" id="PS50076"/>
    </source>
</evidence>
<evidence type="ECO:0000313" key="4">
    <source>
        <dbReference type="Proteomes" id="UP001147782"/>
    </source>
</evidence>
<dbReference type="Proteomes" id="UP001147782">
    <property type="component" value="Unassembled WGS sequence"/>
</dbReference>
<dbReference type="InterPro" id="IPR001623">
    <property type="entry name" value="DnaJ_domain"/>
</dbReference>
<dbReference type="GO" id="GO:0042026">
    <property type="term" value="P:protein refolding"/>
    <property type="evidence" value="ECO:0007669"/>
    <property type="project" value="TreeGrafter"/>
</dbReference>
<dbReference type="CDD" id="cd06257">
    <property type="entry name" value="DnaJ"/>
    <property type="match status" value="1"/>
</dbReference>
<dbReference type="PANTHER" id="PTHR43096">
    <property type="entry name" value="DNAJ HOMOLOG 1, MITOCHONDRIAL-RELATED"/>
    <property type="match status" value="1"/>
</dbReference>
<dbReference type="RefSeq" id="XP_056551435.1">
    <property type="nucleotide sequence ID" value="XM_056702435.1"/>
</dbReference>
<feature type="region of interest" description="Disordered" evidence="1">
    <location>
        <begin position="320"/>
        <end position="355"/>
    </location>
</feature>
<dbReference type="Pfam" id="PF00226">
    <property type="entry name" value="DnaJ"/>
    <property type="match status" value="1"/>
</dbReference>
<feature type="domain" description="J" evidence="2">
    <location>
        <begin position="4"/>
        <end position="68"/>
    </location>
</feature>
<evidence type="ECO:0000256" key="1">
    <source>
        <dbReference type="SAM" id="MobiDB-lite"/>
    </source>
</evidence>
<dbReference type="GO" id="GO:0051082">
    <property type="term" value="F:unfolded protein binding"/>
    <property type="evidence" value="ECO:0007669"/>
    <property type="project" value="TreeGrafter"/>
</dbReference>
<keyword evidence="4" id="KW-1185">Reference proteome</keyword>
<feature type="compositionally biased region" description="Polar residues" evidence="1">
    <location>
        <begin position="325"/>
        <end position="342"/>
    </location>
</feature>
<dbReference type="GeneID" id="81441614"/>
<feature type="region of interest" description="Disordered" evidence="1">
    <location>
        <begin position="75"/>
        <end position="134"/>
    </location>
</feature>
<gene>
    <name evidence="3" type="ORF">N7496_009521</name>
</gene>
<organism evidence="3 4">
    <name type="scientific">Penicillium cataractarum</name>
    <dbReference type="NCBI Taxonomy" id="2100454"/>
    <lineage>
        <taxon>Eukaryota</taxon>
        <taxon>Fungi</taxon>
        <taxon>Dikarya</taxon>
        <taxon>Ascomycota</taxon>
        <taxon>Pezizomycotina</taxon>
        <taxon>Eurotiomycetes</taxon>
        <taxon>Eurotiomycetidae</taxon>
        <taxon>Eurotiales</taxon>
        <taxon>Aspergillaceae</taxon>
        <taxon>Penicillium</taxon>
    </lineage>
</organism>
<proteinExistence type="predicted"/>
<dbReference type="InterPro" id="IPR036869">
    <property type="entry name" value="J_dom_sf"/>
</dbReference>
<name>A0A9W9RTZ8_9EURO</name>
<dbReference type="GO" id="GO:0005737">
    <property type="term" value="C:cytoplasm"/>
    <property type="evidence" value="ECO:0007669"/>
    <property type="project" value="TreeGrafter"/>
</dbReference>
<feature type="compositionally biased region" description="Polar residues" evidence="1">
    <location>
        <begin position="86"/>
        <end position="123"/>
    </location>
</feature>